<organism evidence="3 4">
    <name type="scientific">Photobacterium swingsii</name>
    <dbReference type="NCBI Taxonomy" id="680026"/>
    <lineage>
        <taxon>Bacteria</taxon>
        <taxon>Pseudomonadati</taxon>
        <taxon>Pseudomonadota</taxon>
        <taxon>Gammaproteobacteria</taxon>
        <taxon>Vibrionales</taxon>
        <taxon>Vibrionaceae</taxon>
        <taxon>Photobacterium</taxon>
    </lineage>
</organism>
<dbReference type="Gene3D" id="3.40.50.1820">
    <property type="entry name" value="alpha/beta hydrolase"/>
    <property type="match status" value="1"/>
</dbReference>
<dbReference type="InterPro" id="IPR029058">
    <property type="entry name" value="AB_hydrolase_fold"/>
</dbReference>
<dbReference type="GO" id="GO:0016787">
    <property type="term" value="F:hydrolase activity"/>
    <property type="evidence" value="ECO:0007669"/>
    <property type="project" value="UniProtKB-KW"/>
</dbReference>
<dbReference type="OrthoDB" id="9787933at2"/>
<feature type="domain" description="Dienelactone hydrolase" evidence="1">
    <location>
        <begin position="98"/>
        <end position="306"/>
    </location>
</feature>
<dbReference type="AlphaFoldDB" id="A0A2T3P8V8"/>
<dbReference type="EMBL" id="PYLZ01000003">
    <property type="protein sequence ID" value="PSW25273.1"/>
    <property type="molecule type" value="Genomic_DNA"/>
</dbReference>
<evidence type="ECO:0000313" key="4">
    <source>
        <dbReference type="Proteomes" id="UP000240481"/>
    </source>
</evidence>
<evidence type="ECO:0000313" key="3">
    <source>
        <dbReference type="EMBL" id="PSW25273.1"/>
    </source>
</evidence>
<feature type="domain" description="YqhI" evidence="2">
    <location>
        <begin position="19"/>
        <end position="47"/>
    </location>
</feature>
<dbReference type="RefSeq" id="WP_084711687.1">
    <property type="nucleotide sequence ID" value="NZ_AP024853.1"/>
</dbReference>
<dbReference type="STRING" id="680026.AB733_02370"/>
<keyword evidence="3" id="KW-0378">Hydrolase</keyword>
<gene>
    <name evidence="3" type="ORF">C9I94_06330</name>
</gene>
<dbReference type="Proteomes" id="UP000240481">
    <property type="component" value="Unassembled WGS sequence"/>
</dbReference>
<comment type="caution">
    <text evidence="3">The sequence shown here is derived from an EMBL/GenBank/DDBJ whole genome shotgun (WGS) entry which is preliminary data.</text>
</comment>
<accession>A0A2T3P8V8</accession>
<dbReference type="InterPro" id="IPR051049">
    <property type="entry name" value="Dienelactone_hydrolase-like"/>
</dbReference>
<sequence>MMNAQDKHKNQTVDSQPLQPIPQEAFDWYDEYAHGLIDRREFLARLSGLAIVGMNLTLLTKALLPDYAHAEQVSFNDPEIVASYATFDSPKGHGEGRGYLVMPNPLPDSAPVVLVIHENRGLNPYIKDVARRAAKRGFIAFAPDALYPLGGYPGNDDKGREMQKSLDKAKIEQDFIAAAQYLKEHANSNGKLGAVGFCFGGYVVNMLAATLADDLNAGVPFYGTPPEKTLRQQIKAPLQFHFASLDKRVNATWPDYEADLKAIKAQYHAYLYQNVNHGFHNDSTARYAEPDAERAWQRTMDFFHKHLAAS</sequence>
<proteinExistence type="predicted"/>
<dbReference type="PANTHER" id="PTHR46623:SF6">
    <property type="entry name" value="ALPHA_BETA-HYDROLASES SUPERFAMILY PROTEIN"/>
    <property type="match status" value="1"/>
</dbReference>
<keyword evidence="4" id="KW-1185">Reference proteome</keyword>
<dbReference type="InterPro" id="IPR002925">
    <property type="entry name" value="Dienelactn_hydro"/>
</dbReference>
<evidence type="ECO:0000259" key="1">
    <source>
        <dbReference type="Pfam" id="PF01738"/>
    </source>
</evidence>
<name>A0A2T3P8V8_9GAMM</name>
<evidence type="ECO:0000259" key="2">
    <source>
        <dbReference type="Pfam" id="PF23678"/>
    </source>
</evidence>
<protein>
    <submittedName>
        <fullName evidence="3">Dienelactone hydrolase family protein</fullName>
    </submittedName>
</protein>
<dbReference type="Pfam" id="PF01738">
    <property type="entry name" value="DLH"/>
    <property type="match status" value="1"/>
</dbReference>
<reference evidence="3 4" key="1">
    <citation type="submission" date="2018-01" db="EMBL/GenBank/DDBJ databases">
        <title>Whole genome sequencing of Histamine producing bacteria.</title>
        <authorList>
            <person name="Butler K."/>
        </authorList>
    </citation>
    <scope>NUCLEOTIDE SEQUENCE [LARGE SCALE GENOMIC DNA]</scope>
    <source>
        <strain evidence="3 4">DSM 24669</strain>
    </source>
</reference>
<dbReference type="Pfam" id="PF23678">
    <property type="entry name" value="YqhI"/>
    <property type="match status" value="1"/>
</dbReference>
<dbReference type="PANTHER" id="PTHR46623">
    <property type="entry name" value="CARBOXYMETHYLENEBUTENOLIDASE-RELATED"/>
    <property type="match status" value="1"/>
</dbReference>
<dbReference type="SUPFAM" id="SSF53474">
    <property type="entry name" value="alpha/beta-Hydrolases"/>
    <property type="match status" value="1"/>
</dbReference>
<dbReference type="InterPro" id="IPR057802">
    <property type="entry name" value="YqhI_dom"/>
</dbReference>